<keyword evidence="1 4" id="KW-0808">Transferase</keyword>
<dbReference type="PANTHER" id="PTHR43800">
    <property type="entry name" value="PEPTIDYL-LYSINE N-ACETYLTRANSFERASE YJAB"/>
    <property type="match status" value="1"/>
</dbReference>
<dbReference type="STRING" id="49547.MBCUR_10340"/>
<dbReference type="PROSITE" id="PS51186">
    <property type="entry name" value="GNAT"/>
    <property type="match status" value="1"/>
</dbReference>
<dbReference type="Pfam" id="PF13508">
    <property type="entry name" value="Acetyltransf_7"/>
    <property type="match status" value="1"/>
</dbReference>
<dbReference type="AlphaFoldDB" id="A0A166AW74"/>
<comment type="caution">
    <text evidence="4">The sequence shown here is derived from an EMBL/GenBank/DDBJ whole genome shotgun (WGS) entry which is preliminary data.</text>
</comment>
<keyword evidence="5" id="KW-1185">Reference proteome</keyword>
<accession>A0A166AW74</accession>
<gene>
    <name evidence="4" type="ORF">MBCUR_10340</name>
</gene>
<evidence type="ECO:0000256" key="1">
    <source>
        <dbReference type="ARBA" id="ARBA00022679"/>
    </source>
</evidence>
<keyword evidence="2" id="KW-0012">Acyltransferase</keyword>
<dbReference type="Proteomes" id="UP000077245">
    <property type="component" value="Unassembled WGS sequence"/>
</dbReference>
<protein>
    <submittedName>
        <fullName evidence="4">Acetyltransferase (GNAT) family protein</fullName>
    </submittedName>
</protein>
<dbReference type="EMBL" id="LWMV01000166">
    <property type="protein sequence ID" value="KZX12544.1"/>
    <property type="molecule type" value="Genomic_DNA"/>
</dbReference>
<dbReference type="OrthoDB" id="11597at2157"/>
<organism evidence="4 5">
    <name type="scientific">Methanobrevibacter curvatus</name>
    <dbReference type="NCBI Taxonomy" id="49547"/>
    <lineage>
        <taxon>Archaea</taxon>
        <taxon>Methanobacteriati</taxon>
        <taxon>Methanobacteriota</taxon>
        <taxon>Methanomada group</taxon>
        <taxon>Methanobacteria</taxon>
        <taxon>Methanobacteriales</taxon>
        <taxon>Methanobacteriaceae</taxon>
        <taxon>Methanobrevibacter</taxon>
    </lineage>
</organism>
<feature type="domain" description="N-acetyltransferase" evidence="3">
    <location>
        <begin position="1"/>
        <end position="152"/>
    </location>
</feature>
<reference evidence="4 5" key="1">
    <citation type="submission" date="2016-04" db="EMBL/GenBank/DDBJ databases">
        <title>Genome sequence of Methanobrevibacter curvatus DSM 11111.</title>
        <authorList>
            <person name="Poehlein A."/>
            <person name="Seedorf H."/>
            <person name="Daniel R."/>
        </authorList>
    </citation>
    <scope>NUCLEOTIDE SEQUENCE [LARGE SCALE GENOMIC DNA]</scope>
    <source>
        <strain evidence="4 5">DSM 11111</strain>
    </source>
</reference>
<dbReference type="SUPFAM" id="SSF55729">
    <property type="entry name" value="Acyl-CoA N-acyltransferases (Nat)"/>
    <property type="match status" value="1"/>
</dbReference>
<sequence length="152" mass="17864">MKILNAEVDDLEEILELQKLSFVSEALIHDDFNIKPLHQTMKEIIHDFNTGTILKISDPDSDKIIGSVRGYKKDEKFLIEKLFVHPDYQNKGIAKKLLEKIENVSGSRVFELYTSHKSIKNLSLYRKLGYVKFKIEKVHDEFYFIHLRKVIQ</sequence>
<dbReference type="RefSeq" id="WP_067091125.1">
    <property type="nucleotide sequence ID" value="NZ_LWMV01000166.1"/>
</dbReference>
<evidence type="ECO:0000259" key="3">
    <source>
        <dbReference type="PROSITE" id="PS51186"/>
    </source>
</evidence>
<dbReference type="PANTHER" id="PTHR43800:SF1">
    <property type="entry name" value="PEPTIDYL-LYSINE N-ACETYLTRANSFERASE YJAB"/>
    <property type="match status" value="1"/>
</dbReference>
<dbReference type="CDD" id="cd04301">
    <property type="entry name" value="NAT_SF"/>
    <property type="match status" value="1"/>
</dbReference>
<evidence type="ECO:0000256" key="2">
    <source>
        <dbReference type="ARBA" id="ARBA00023315"/>
    </source>
</evidence>
<evidence type="ECO:0000313" key="5">
    <source>
        <dbReference type="Proteomes" id="UP000077245"/>
    </source>
</evidence>
<dbReference type="GO" id="GO:0016747">
    <property type="term" value="F:acyltransferase activity, transferring groups other than amino-acyl groups"/>
    <property type="evidence" value="ECO:0007669"/>
    <property type="project" value="InterPro"/>
</dbReference>
<dbReference type="InterPro" id="IPR016181">
    <property type="entry name" value="Acyl_CoA_acyltransferase"/>
</dbReference>
<dbReference type="InterPro" id="IPR000182">
    <property type="entry name" value="GNAT_dom"/>
</dbReference>
<name>A0A166AW74_9EURY</name>
<dbReference type="PATRIC" id="fig|49547.3.peg.1103"/>
<proteinExistence type="predicted"/>
<dbReference type="Gene3D" id="3.40.630.30">
    <property type="match status" value="1"/>
</dbReference>
<evidence type="ECO:0000313" key="4">
    <source>
        <dbReference type="EMBL" id="KZX12544.1"/>
    </source>
</evidence>